<evidence type="ECO:0000313" key="2">
    <source>
        <dbReference type="EMBL" id="MCZ2474983.1"/>
    </source>
</evidence>
<name>A0ABT4JGD0_9BACT</name>
<dbReference type="RefSeq" id="WP_166373609.1">
    <property type="nucleotide sequence ID" value="NZ_CBCRZM010000002.1"/>
</dbReference>
<dbReference type="SUPFAM" id="SSF54427">
    <property type="entry name" value="NTF2-like"/>
    <property type="match status" value="1"/>
</dbReference>
<dbReference type="InterPro" id="IPR037401">
    <property type="entry name" value="SnoaL-like"/>
</dbReference>
<comment type="caution">
    <text evidence="2">The sequence shown here is derived from an EMBL/GenBank/DDBJ whole genome shotgun (WGS) entry which is preliminary data.</text>
</comment>
<organism evidence="2 3">
    <name type="scientific">Aquirufa ecclesiirivi</name>
    <dbReference type="NCBI Taxonomy" id="2715124"/>
    <lineage>
        <taxon>Bacteria</taxon>
        <taxon>Pseudomonadati</taxon>
        <taxon>Bacteroidota</taxon>
        <taxon>Cytophagia</taxon>
        <taxon>Cytophagales</taxon>
        <taxon>Flectobacillaceae</taxon>
        <taxon>Aquirufa</taxon>
    </lineage>
</organism>
<dbReference type="EMBL" id="JAANOH010000002">
    <property type="protein sequence ID" value="MCZ2474983.1"/>
    <property type="molecule type" value="Genomic_DNA"/>
</dbReference>
<dbReference type="Proteomes" id="UP001321186">
    <property type="component" value="Unassembled WGS sequence"/>
</dbReference>
<accession>A0ABT4JGD0</accession>
<dbReference type="Gene3D" id="3.10.450.50">
    <property type="match status" value="1"/>
</dbReference>
<feature type="domain" description="SnoaL-like" evidence="1">
    <location>
        <begin position="9"/>
        <end position="99"/>
    </location>
</feature>
<sequence>MTQPTEILQRWVDLFNQYDADKLAALYSEDCINHQTPNGIVQGREAIREMFQREFEQFDMVCLVENIFQDGNVGILEWKDPKGLRGCGFFWIENGQIVYQRGYWDKLSFMNQQADNECK</sequence>
<evidence type="ECO:0000259" key="1">
    <source>
        <dbReference type="Pfam" id="PF12680"/>
    </source>
</evidence>
<gene>
    <name evidence="2" type="ORF">G9H61_05980</name>
</gene>
<reference evidence="2 3" key="1">
    <citation type="submission" date="2020-03" db="EMBL/GenBank/DDBJ databases">
        <authorList>
            <person name="Pitt A."/>
            <person name="Hahn M.W."/>
        </authorList>
    </citation>
    <scope>NUCLEOTIDE SEQUENCE [LARGE SCALE GENOMIC DNA]</scope>
    <source>
        <strain evidence="2 3">5A-MARBSE</strain>
    </source>
</reference>
<dbReference type="Pfam" id="PF12680">
    <property type="entry name" value="SnoaL_2"/>
    <property type="match status" value="1"/>
</dbReference>
<evidence type="ECO:0000313" key="3">
    <source>
        <dbReference type="Proteomes" id="UP001321186"/>
    </source>
</evidence>
<keyword evidence="3" id="KW-1185">Reference proteome</keyword>
<protein>
    <submittedName>
        <fullName evidence="2">Nuclear transport factor 2 family protein</fullName>
    </submittedName>
</protein>
<dbReference type="InterPro" id="IPR032710">
    <property type="entry name" value="NTF2-like_dom_sf"/>
</dbReference>
<proteinExistence type="predicted"/>